<accession>A0A8H3TVH4</accession>
<comment type="caution">
    <text evidence="1">The sequence shown here is derived from an EMBL/GenBank/DDBJ whole genome shotgun (WGS) entry which is preliminary data.</text>
</comment>
<proteinExistence type="predicted"/>
<gene>
    <name evidence="1" type="ORF">NliqN6_4304</name>
</gene>
<evidence type="ECO:0000313" key="1">
    <source>
        <dbReference type="EMBL" id="GHJ87902.1"/>
    </source>
</evidence>
<sequence length="167" mass="18408">MTGPERGSFERAGDLYLAANETPTIQYSRTDLCGFNTTKSDVYAAALVLSKAFCTMKTDFTDEKTTKPLDWTTLVKAESRRAKVLSLLLILDLFRMCLHPDPEYRVPAALAVCQAQAFASMIMSPGGEAALRYVLWNPNSVYPGSLASSRAPPFPSWHIRGRVARNG</sequence>
<dbReference type="InterPro" id="IPR011009">
    <property type="entry name" value="Kinase-like_dom_sf"/>
</dbReference>
<evidence type="ECO:0008006" key="3">
    <source>
        <dbReference type="Google" id="ProtNLM"/>
    </source>
</evidence>
<dbReference type="AlphaFoldDB" id="A0A8H3TVH4"/>
<dbReference type="EMBL" id="BLZA01000023">
    <property type="protein sequence ID" value="GHJ87902.1"/>
    <property type="molecule type" value="Genomic_DNA"/>
</dbReference>
<protein>
    <recommendedName>
        <fullName evidence="3">Protein kinase domain-containing protein</fullName>
    </recommendedName>
</protein>
<keyword evidence="2" id="KW-1185">Reference proteome</keyword>
<dbReference type="SUPFAM" id="SSF56112">
    <property type="entry name" value="Protein kinase-like (PK-like)"/>
    <property type="match status" value="1"/>
</dbReference>
<name>A0A8H3TVH4_9TREE</name>
<dbReference type="Proteomes" id="UP000620104">
    <property type="component" value="Unassembled WGS sequence"/>
</dbReference>
<reference evidence="1" key="1">
    <citation type="submission" date="2020-07" db="EMBL/GenBank/DDBJ databases">
        <title>Draft Genome Sequence of a Deep-Sea Yeast, Naganishia (Cryptococcus) liquefaciens strain N6.</title>
        <authorList>
            <person name="Han Y.W."/>
            <person name="Kajitani R."/>
            <person name="Morimoto H."/>
            <person name="Parhat M."/>
            <person name="Tsubouchi H."/>
            <person name="Bakenova O."/>
            <person name="Ogata M."/>
            <person name="Argunhan B."/>
            <person name="Aoki R."/>
            <person name="Kajiwara S."/>
            <person name="Itoh T."/>
            <person name="Iwasaki H."/>
        </authorList>
    </citation>
    <scope>NUCLEOTIDE SEQUENCE</scope>
    <source>
        <strain evidence="1">N6</strain>
    </source>
</reference>
<organism evidence="1 2">
    <name type="scientific">Naganishia liquefaciens</name>
    <dbReference type="NCBI Taxonomy" id="104408"/>
    <lineage>
        <taxon>Eukaryota</taxon>
        <taxon>Fungi</taxon>
        <taxon>Dikarya</taxon>
        <taxon>Basidiomycota</taxon>
        <taxon>Agaricomycotina</taxon>
        <taxon>Tremellomycetes</taxon>
        <taxon>Filobasidiales</taxon>
        <taxon>Filobasidiaceae</taxon>
        <taxon>Naganishia</taxon>
    </lineage>
</organism>
<evidence type="ECO:0000313" key="2">
    <source>
        <dbReference type="Proteomes" id="UP000620104"/>
    </source>
</evidence>